<accession>A0AA35TAR5</accession>
<dbReference type="Gene3D" id="3.10.20.90">
    <property type="entry name" value="Phosphatidylinositol 3-kinase Catalytic Subunit, Chain A, domain 1"/>
    <property type="match status" value="1"/>
</dbReference>
<dbReference type="SMART" id="SM00314">
    <property type="entry name" value="RA"/>
    <property type="match status" value="1"/>
</dbReference>
<protein>
    <recommendedName>
        <fullName evidence="2">Ras-associating domain-containing protein</fullName>
    </recommendedName>
</protein>
<keyword evidence="4" id="KW-1185">Reference proteome</keyword>
<evidence type="ECO:0000256" key="1">
    <source>
        <dbReference type="SAM" id="MobiDB-lite"/>
    </source>
</evidence>
<feature type="compositionally biased region" description="Basic residues" evidence="1">
    <location>
        <begin position="1"/>
        <end position="16"/>
    </location>
</feature>
<evidence type="ECO:0000259" key="2">
    <source>
        <dbReference type="PROSITE" id="PS50200"/>
    </source>
</evidence>
<dbReference type="InterPro" id="IPR000159">
    <property type="entry name" value="RA_dom"/>
</dbReference>
<gene>
    <name evidence="3" type="ORF">GBAR_LOCUS24594</name>
</gene>
<dbReference type="Proteomes" id="UP001174909">
    <property type="component" value="Unassembled WGS sequence"/>
</dbReference>
<organism evidence="3 4">
    <name type="scientific">Geodia barretti</name>
    <name type="common">Barrett's horny sponge</name>
    <dbReference type="NCBI Taxonomy" id="519541"/>
    <lineage>
        <taxon>Eukaryota</taxon>
        <taxon>Metazoa</taxon>
        <taxon>Porifera</taxon>
        <taxon>Demospongiae</taxon>
        <taxon>Heteroscleromorpha</taxon>
        <taxon>Tetractinellida</taxon>
        <taxon>Astrophorina</taxon>
        <taxon>Geodiidae</taxon>
        <taxon>Geodia</taxon>
    </lineage>
</organism>
<feature type="region of interest" description="Disordered" evidence="1">
    <location>
        <begin position="237"/>
        <end position="275"/>
    </location>
</feature>
<dbReference type="AlphaFoldDB" id="A0AA35TAR5"/>
<dbReference type="Pfam" id="PF00788">
    <property type="entry name" value="RA"/>
    <property type="match status" value="1"/>
</dbReference>
<feature type="region of interest" description="Disordered" evidence="1">
    <location>
        <begin position="1"/>
        <end position="32"/>
    </location>
</feature>
<feature type="compositionally biased region" description="Polar residues" evidence="1">
    <location>
        <begin position="251"/>
        <end position="273"/>
    </location>
</feature>
<dbReference type="GO" id="GO:0007165">
    <property type="term" value="P:signal transduction"/>
    <property type="evidence" value="ECO:0007669"/>
    <property type="project" value="InterPro"/>
</dbReference>
<dbReference type="EMBL" id="CASHTH010003386">
    <property type="protein sequence ID" value="CAI8044329.1"/>
    <property type="molecule type" value="Genomic_DNA"/>
</dbReference>
<comment type="caution">
    <text evidence="3">The sequence shown here is derived from an EMBL/GenBank/DDBJ whole genome shotgun (WGS) entry which is preliminary data.</text>
</comment>
<feature type="region of interest" description="Disordered" evidence="1">
    <location>
        <begin position="47"/>
        <end position="75"/>
    </location>
</feature>
<proteinExistence type="predicted"/>
<dbReference type="SUPFAM" id="SSF54236">
    <property type="entry name" value="Ubiquitin-like"/>
    <property type="match status" value="1"/>
</dbReference>
<feature type="domain" description="Ras-associating" evidence="2">
    <location>
        <begin position="73"/>
        <end position="168"/>
    </location>
</feature>
<dbReference type="PROSITE" id="PS50200">
    <property type="entry name" value="RA"/>
    <property type="match status" value="1"/>
</dbReference>
<feature type="compositionally biased region" description="Basic and acidic residues" evidence="1">
    <location>
        <begin position="64"/>
        <end position="73"/>
    </location>
</feature>
<evidence type="ECO:0000313" key="3">
    <source>
        <dbReference type="EMBL" id="CAI8044329.1"/>
    </source>
</evidence>
<sequence>MSSERKPRKPLLRRHSLAGTRASPSQRQEEGGRSLFRFIMNRPWKQRSVSTPAIDSESRSSASHHHDNTKEGAESSVRVVATVLQPQLYYKSVPVTMATTVNDIIVKLVSRYAVVAEDKDPNSFYLMETHDRKQGSYSRVLPDSEEVGSILQRWGPDSAYFTLTRRPTTVRSEPLFYSSPSLLSSERSNLFSYQVFVEEGCGSQLSQSLSDVSAELSSSPQKQGSRYGNIASLVSPYSHGASRKGTDPEKNTSSLSRLQASYSRESTPISPTSPLIVDSPTHQYIVITPGQPRVVTIATKVSMATTLGDRHTFSSPVLTLGLLRRQKVATATTHQ</sequence>
<reference evidence="3" key="1">
    <citation type="submission" date="2023-03" db="EMBL/GenBank/DDBJ databases">
        <authorList>
            <person name="Steffen K."/>
            <person name="Cardenas P."/>
        </authorList>
    </citation>
    <scope>NUCLEOTIDE SEQUENCE</scope>
</reference>
<name>A0AA35TAR5_GEOBA</name>
<dbReference type="InterPro" id="IPR029071">
    <property type="entry name" value="Ubiquitin-like_domsf"/>
</dbReference>
<evidence type="ECO:0000313" key="4">
    <source>
        <dbReference type="Proteomes" id="UP001174909"/>
    </source>
</evidence>